<dbReference type="EMBL" id="BMCS01000003">
    <property type="protein sequence ID" value="GGF38803.1"/>
    <property type="molecule type" value="Genomic_DNA"/>
</dbReference>
<evidence type="ECO:0000313" key="2">
    <source>
        <dbReference type="EMBL" id="GGF38803.1"/>
    </source>
</evidence>
<feature type="region of interest" description="Disordered" evidence="1">
    <location>
        <begin position="142"/>
        <end position="181"/>
    </location>
</feature>
<organism evidence="2 3">
    <name type="scientific">Williamsia phyllosphaerae</name>
    <dbReference type="NCBI Taxonomy" id="885042"/>
    <lineage>
        <taxon>Bacteria</taxon>
        <taxon>Bacillati</taxon>
        <taxon>Actinomycetota</taxon>
        <taxon>Actinomycetes</taxon>
        <taxon>Mycobacteriales</taxon>
        <taxon>Nocardiaceae</taxon>
        <taxon>Williamsia</taxon>
    </lineage>
</organism>
<dbReference type="Proteomes" id="UP000632454">
    <property type="component" value="Unassembled WGS sequence"/>
</dbReference>
<proteinExistence type="predicted"/>
<reference evidence="3" key="1">
    <citation type="journal article" date="2019" name="Int. J. Syst. Evol. Microbiol.">
        <title>The Global Catalogue of Microorganisms (GCM) 10K type strain sequencing project: providing services to taxonomists for standard genome sequencing and annotation.</title>
        <authorList>
            <consortium name="The Broad Institute Genomics Platform"/>
            <consortium name="The Broad Institute Genome Sequencing Center for Infectious Disease"/>
            <person name="Wu L."/>
            <person name="Ma J."/>
        </authorList>
    </citation>
    <scope>NUCLEOTIDE SEQUENCE [LARGE SCALE GENOMIC DNA]</scope>
    <source>
        <strain evidence="3">CCM 7855</strain>
    </source>
</reference>
<accession>A0ABQ1V712</accession>
<feature type="compositionally biased region" description="Polar residues" evidence="1">
    <location>
        <begin position="144"/>
        <end position="163"/>
    </location>
</feature>
<evidence type="ECO:0000313" key="3">
    <source>
        <dbReference type="Proteomes" id="UP000632454"/>
    </source>
</evidence>
<gene>
    <name evidence="2" type="ORF">GCM10007298_38130</name>
</gene>
<comment type="caution">
    <text evidence="2">The sequence shown here is derived from an EMBL/GenBank/DDBJ whole genome shotgun (WGS) entry which is preliminary data.</text>
</comment>
<name>A0ABQ1V712_9NOCA</name>
<keyword evidence="3" id="KW-1185">Reference proteome</keyword>
<evidence type="ECO:0000256" key="1">
    <source>
        <dbReference type="SAM" id="MobiDB-lite"/>
    </source>
</evidence>
<protein>
    <submittedName>
        <fullName evidence="2">Uncharacterized protein</fullName>
    </submittedName>
</protein>
<sequence>MIGVLADVLDDLEKVRIANANRVRVLTKTEADDDGEMRGFGLTADHPEVKKLIMTVEAMGAAEHDAILNLQRALRKHPFNAFQKRYRGLGEKQFARLIATIGDPYWNDLHERPRTVSELWAYTGFHVVKSSGSHYALGAHKSNAAGSTSTPAATDPVNRQRSSAAGVAPKRQRGQQSNWSEDARKRAWVIAASLIKGGRMVDDKRGPQDPIADHYRVVYDEAKRKYAGSLHPAVCVRCGPAGKPAQVGSPRSDAHVHAMALRLVSKTLLKDLWLEARDLYAQNGWQ</sequence>